<feature type="transmembrane region" description="Helical" evidence="1">
    <location>
        <begin position="51"/>
        <end position="76"/>
    </location>
</feature>
<dbReference type="AlphaFoldDB" id="A0A2P6CFC5"/>
<evidence type="ECO:0000313" key="2">
    <source>
        <dbReference type="EMBL" id="PQJ73613.1"/>
    </source>
</evidence>
<evidence type="ECO:0000256" key="1">
    <source>
        <dbReference type="SAM" id="Phobius"/>
    </source>
</evidence>
<reference evidence="2 3" key="1">
    <citation type="submission" date="2016-12" db="EMBL/GenBank/DDBJ databases">
        <title>Trade-off between light-utilization and light-protection in marine flavobacteria.</title>
        <authorList>
            <person name="Kumagai Y."/>
            <person name="Yoshizawa S."/>
            <person name="Kogure K."/>
            <person name="Iwasaki W."/>
        </authorList>
    </citation>
    <scope>NUCLEOTIDE SEQUENCE [LARGE SCALE GENOMIC DNA]</scope>
    <source>
        <strain evidence="2 3">KCTC 12100</strain>
    </source>
</reference>
<accession>A0A2P6CFC5</accession>
<keyword evidence="1" id="KW-0812">Transmembrane</keyword>
<sequence length="85" mass="10394">MLIFSFFSVLFCACCQRIFVWKVAIFVNEEFPTEIQKFTKMQQPLFKLKVAIFYTSCWQMRDFFISFNFFIIFFFFKIQTLSENS</sequence>
<dbReference type="Proteomes" id="UP000247345">
    <property type="component" value="Unassembled WGS sequence"/>
</dbReference>
<feature type="non-terminal residue" evidence="2">
    <location>
        <position position="85"/>
    </location>
</feature>
<keyword evidence="3" id="KW-1185">Reference proteome</keyword>
<evidence type="ECO:0000313" key="3">
    <source>
        <dbReference type="Proteomes" id="UP000247345"/>
    </source>
</evidence>
<comment type="caution">
    <text evidence="2">The sequence shown here is derived from an EMBL/GenBank/DDBJ whole genome shotgun (WGS) entry which is preliminary data.</text>
</comment>
<protein>
    <submittedName>
        <fullName evidence="2">Uncharacterized protein</fullName>
    </submittedName>
</protein>
<keyword evidence="1" id="KW-0472">Membrane</keyword>
<organism evidence="2 3">
    <name type="scientific">Polaribacter butkevichii</name>
    <dbReference type="NCBI Taxonomy" id="218490"/>
    <lineage>
        <taxon>Bacteria</taxon>
        <taxon>Pseudomonadati</taxon>
        <taxon>Bacteroidota</taxon>
        <taxon>Flavobacteriia</taxon>
        <taxon>Flavobacteriales</taxon>
        <taxon>Flavobacteriaceae</taxon>
    </lineage>
</organism>
<gene>
    <name evidence="2" type="ORF">BTO14_10190</name>
</gene>
<dbReference type="EMBL" id="MSCK01000001">
    <property type="protein sequence ID" value="PQJ73613.1"/>
    <property type="molecule type" value="Genomic_DNA"/>
</dbReference>
<proteinExistence type="predicted"/>
<name>A0A2P6CFC5_9FLAO</name>
<keyword evidence="1" id="KW-1133">Transmembrane helix</keyword>